<accession>A0A654M0V9</accession>
<dbReference type="KEGG" id="taa:NMY3_03279"/>
<protein>
    <submittedName>
        <fullName evidence="1">Uncharacterized protein</fullName>
    </submittedName>
</protein>
<dbReference type="EMBL" id="CP012850">
    <property type="protein sequence ID" value="ALI37464.1"/>
    <property type="molecule type" value="Genomic_DNA"/>
</dbReference>
<sequence length="68" mass="8092">MSLEQNNLVLNSSPSSNFTFYYFRTKTLILVKASLCSRCNNLYKQILIQDRKNFHNYQWFAIVKLIIV</sequence>
<gene>
    <name evidence="1" type="ORF">NMY3_03279</name>
</gene>
<reference evidence="2" key="1">
    <citation type="submission" date="2015-10" db="EMBL/GenBank/DDBJ databases">
        <title>Niche specialization of a soil ammonia-oxidizing archaeon, Candidatus Nitrosocosmicus oleophilus.</title>
        <authorList>
            <person name="Jung M.-Y."/>
            <person name="Rhee S.-K."/>
        </authorList>
    </citation>
    <scope>NUCLEOTIDE SEQUENCE [LARGE SCALE GENOMIC DNA]</scope>
    <source>
        <strain evidence="2">MY3</strain>
    </source>
</reference>
<organism evidence="1 2">
    <name type="scientific">Candidatus Nitrosocosmicus oleophilus</name>
    <dbReference type="NCBI Taxonomy" id="1353260"/>
    <lineage>
        <taxon>Archaea</taxon>
        <taxon>Nitrososphaerota</taxon>
        <taxon>Nitrososphaeria</taxon>
        <taxon>Nitrososphaerales</taxon>
        <taxon>Nitrososphaeraceae</taxon>
        <taxon>Candidatus Nitrosocosmicus</taxon>
    </lineage>
</organism>
<dbReference type="AlphaFoldDB" id="A0A654M0V9"/>
<proteinExistence type="predicted"/>
<evidence type="ECO:0000313" key="2">
    <source>
        <dbReference type="Proteomes" id="UP000058925"/>
    </source>
</evidence>
<name>A0A654M0V9_9ARCH</name>
<keyword evidence="2" id="KW-1185">Reference proteome</keyword>
<evidence type="ECO:0000313" key="1">
    <source>
        <dbReference type="EMBL" id="ALI37464.1"/>
    </source>
</evidence>
<dbReference type="Proteomes" id="UP000058925">
    <property type="component" value="Chromosome"/>
</dbReference>